<keyword evidence="9 12" id="KW-1133">Transmembrane helix</keyword>
<feature type="active site" evidence="12">
    <location>
        <position position="144"/>
    </location>
</feature>
<dbReference type="Gene3D" id="3.30.2010.10">
    <property type="entry name" value="Metalloproteases ('zincins'), catalytic domain"/>
    <property type="match status" value="1"/>
</dbReference>
<proteinExistence type="inferred from homology"/>
<dbReference type="EC" id="3.4.24.-" evidence="12"/>
<evidence type="ECO:0000313" key="14">
    <source>
        <dbReference type="EMBL" id="KKW26695.1"/>
    </source>
</evidence>
<dbReference type="GO" id="GO:0004222">
    <property type="term" value="F:metalloendopeptidase activity"/>
    <property type="evidence" value="ECO:0007669"/>
    <property type="project" value="UniProtKB-UniRule"/>
</dbReference>
<evidence type="ECO:0000256" key="2">
    <source>
        <dbReference type="ARBA" id="ARBA00009779"/>
    </source>
</evidence>
<feature type="binding site" evidence="12">
    <location>
        <position position="143"/>
    </location>
    <ligand>
        <name>Zn(2+)</name>
        <dbReference type="ChEBI" id="CHEBI:29105"/>
        <note>catalytic</note>
    </ligand>
</feature>
<evidence type="ECO:0000256" key="12">
    <source>
        <dbReference type="HAMAP-Rule" id="MF_00188"/>
    </source>
</evidence>
<evidence type="ECO:0000256" key="1">
    <source>
        <dbReference type="ARBA" id="ARBA00004651"/>
    </source>
</evidence>
<evidence type="ECO:0000256" key="3">
    <source>
        <dbReference type="ARBA" id="ARBA00022475"/>
    </source>
</evidence>
<keyword evidence="11 12" id="KW-0472">Membrane</keyword>
<dbReference type="PANTHER" id="PTHR43221">
    <property type="entry name" value="PROTEASE HTPX"/>
    <property type="match status" value="1"/>
</dbReference>
<protein>
    <recommendedName>
        <fullName evidence="12">Protease HtpX homolog</fullName>
        <ecNumber evidence="12">3.4.24.-</ecNumber>
    </recommendedName>
</protein>
<gene>
    <name evidence="12" type="primary">htpX</name>
    <name evidence="14" type="ORF">VF00_C0002G0020</name>
</gene>
<dbReference type="EMBL" id="LCRB01000002">
    <property type="protein sequence ID" value="KKW26695.1"/>
    <property type="molecule type" value="Genomic_DNA"/>
</dbReference>
<comment type="subcellular location">
    <subcellularLocation>
        <location evidence="1 12">Cell membrane</location>
        <topology evidence="1 12">Multi-pass membrane protein</topology>
    </subcellularLocation>
</comment>
<keyword evidence="6 12" id="KW-0479">Metal-binding</keyword>
<accession>A0A0G1X7A2</accession>
<evidence type="ECO:0000256" key="6">
    <source>
        <dbReference type="ARBA" id="ARBA00022723"/>
    </source>
</evidence>
<comment type="cofactor">
    <cofactor evidence="12">
        <name>Zn(2+)</name>
        <dbReference type="ChEBI" id="CHEBI:29105"/>
    </cofactor>
    <text evidence="12">Binds 1 zinc ion per subunit.</text>
</comment>
<feature type="transmembrane region" description="Helical" evidence="12">
    <location>
        <begin position="153"/>
        <end position="170"/>
    </location>
</feature>
<feature type="binding site" evidence="12">
    <location>
        <position position="147"/>
    </location>
    <ligand>
        <name>Zn(2+)</name>
        <dbReference type="ChEBI" id="CHEBI:29105"/>
        <note>catalytic</note>
    </ligand>
</feature>
<evidence type="ECO:0000256" key="9">
    <source>
        <dbReference type="ARBA" id="ARBA00022989"/>
    </source>
</evidence>
<evidence type="ECO:0000256" key="4">
    <source>
        <dbReference type="ARBA" id="ARBA00022670"/>
    </source>
</evidence>
<evidence type="ECO:0000256" key="8">
    <source>
        <dbReference type="ARBA" id="ARBA00022833"/>
    </source>
</evidence>
<feature type="transmembrane region" description="Helical" evidence="12">
    <location>
        <begin position="190"/>
        <end position="210"/>
    </location>
</feature>
<evidence type="ECO:0000256" key="11">
    <source>
        <dbReference type="ARBA" id="ARBA00023136"/>
    </source>
</evidence>
<keyword evidence="3 12" id="KW-1003">Cell membrane</keyword>
<evidence type="ECO:0000256" key="10">
    <source>
        <dbReference type="ARBA" id="ARBA00023049"/>
    </source>
</evidence>
<dbReference type="GO" id="GO:0005886">
    <property type="term" value="C:plasma membrane"/>
    <property type="evidence" value="ECO:0007669"/>
    <property type="project" value="UniProtKB-SubCell"/>
</dbReference>
<dbReference type="CDD" id="cd07340">
    <property type="entry name" value="M48B_Htpx_like"/>
    <property type="match status" value="1"/>
</dbReference>
<sequence>MYREIIANQRRTAFLIFIFLVLVIGLGYVFSLVYQSSTILIWAVGFSVVMSWVSYFNSDKLALAASRARPLRTDGSLQEKKISHLVENLSITAGVPMPKIYIIDDQALNAFATGRDPRHASIALTTGLIEKLDKVELEGVLAHELSHVRNWDILLSTIAVTLVGIITLLTDWFVRARWYRNGNDRDSSGILVVIGIVLALLAPLFARLLALAVSRKREFLADASGAMLTRYPEGLARALEKIATYASGMRSANRATAHLFIANPFPQLNRSLGTLYSTHPPIEERIKILRSMNL</sequence>
<keyword evidence="10 12" id="KW-0482">Metalloprotease</keyword>
<keyword evidence="8 12" id="KW-0862">Zinc</keyword>
<dbReference type="HAMAP" id="MF_00188">
    <property type="entry name" value="Pept_M48_protease_HtpX"/>
    <property type="match status" value="1"/>
</dbReference>
<evidence type="ECO:0000313" key="15">
    <source>
        <dbReference type="Proteomes" id="UP000034913"/>
    </source>
</evidence>
<evidence type="ECO:0000259" key="13">
    <source>
        <dbReference type="Pfam" id="PF01435"/>
    </source>
</evidence>
<feature type="transmembrane region" description="Helical" evidence="12">
    <location>
        <begin position="12"/>
        <end position="33"/>
    </location>
</feature>
<keyword evidence="7 12" id="KW-0378">Hydrolase</keyword>
<dbReference type="InterPro" id="IPR022919">
    <property type="entry name" value="Pept_M48_protease_HtpX"/>
</dbReference>
<organism evidence="14 15">
    <name type="scientific">candidate division Kazan bacterium GW2011_GWB1_52_7</name>
    <dbReference type="NCBI Taxonomy" id="1620414"/>
    <lineage>
        <taxon>Bacteria</taxon>
        <taxon>Bacteria division Kazan-3B-28</taxon>
    </lineage>
</organism>
<name>A0A0G1X7A2_UNCK3</name>
<feature type="binding site" evidence="12">
    <location>
        <position position="218"/>
    </location>
    <ligand>
        <name>Zn(2+)</name>
        <dbReference type="ChEBI" id="CHEBI:29105"/>
        <note>catalytic</note>
    </ligand>
</feature>
<dbReference type="Proteomes" id="UP000034913">
    <property type="component" value="Unassembled WGS sequence"/>
</dbReference>
<dbReference type="AlphaFoldDB" id="A0A0G1X7A2"/>
<evidence type="ECO:0000256" key="5">
    <source>
        <dbReference type="ARBA" id="ARBA00022692"/>
    </source>
</evidence>
<keyword evidence="5 12" id="KW-0812">Transmembrane</keyword>
<dbReference type="GO" id="GO:0006508">
    <property type="term" value="P:proteolysis"/>
    <property type="evidence" value="ECO:0007669"/>
    <property type="project" value="UniProtKB-KW"/>
</dbReference>
<dbReference type="Pfam" id="PF01435">
    <property type="entry name" value="Peptidase_M48"/>
    <property type="match status" value="1"/>
</dbReference>
<keyword evidence="4 12" id="KW-0645">Protease</keyword>
<feature type="domain" description="Peptidase M48" evidence="13">
    <location>
        <begin position="77"/>
        <end position="292"/>
    </location>
</feature>
<reference evidence="14 15" key="1">
    <citation type="journal article" date="2015" name="Nature">
        <title>rRNA introns, odd ribosomes, and small enigmatic genomes across a large radiation of phyla.</title>
        <authorList>
            <person name="Brown C.T."/>
            <person name="Hug L.A."/>
            <person name="Thomas B.C."/>
            <person name="Sharon I."/>
            <person name="Castelle C.J."/>
            <person name="Singh A."/>
            <person name="Wilkins M.J."/>
            <person name="Williams K.H."/>
            <person name="Banfield J.F."/>
        </authorList>
    </citation>
    <scope>NUCLEOTIDE SEQUENCE [LARGE SCALE GENOMIC DNA]</scope>
</reference>
<evidence type="ECO:0000256" key="7">
    <source>
        <dbReference type="ARBA" id="ARBA00022801"/>
    </source>
</evidence>
<dbReference type="PANTHER" id="PTHR43221:SF1">
    <property type="entry name" value="PROTEASE HTPX"/>
    <property type="match status" value="1"/>
</dbReference>
<dbReference type="InterPro" id="IPR001915">
    <property type="entry name" value="Peptidase_M48"/>
</dbReference>
<dbReference type="InterPro" id="IPR050083">
    <property type="entry name" value="HtpX_protease"/>
</dbReference>
<dbReference type="GO" id="GO:0008270">
    <property type="term" value="F:zinc ion binding"/>
    <property type="evidence" value="ECO:0007669"/>
    <property type="project" value="UniProtKB-UniRule"/>
</dbReference>
<comment type="similarity">
    <text evidence="2 12">Belongs to the peptidase M48B family.</text>
</comment>
<feature type="transmembrane region" description="Helical" evidence="12">
    <location>
        <begin position="39"/>
        <end position="57"/>
    </location>
</feature>
<comment type="caution">
    <text evidence="14">The sequence shown here is derived from an EMBL/GenBank/DDBJ whole genome shotgun (WGS) entry which is preliminary data.</text>
</comment>